<gene>
    <name evidence="7" type="ORF">IAA06_16570</name>
</gene>
<evidence type="ECO:0000256" key="1">
    <source>
        <dbReference type="ARBA" id="ARBA00004651"/>
    </source>
</evidence>
<dbReference type="EMBL" id="DWYZ01000318">
    <property type="protein sequence ID" value="HJB30389.1"/>
    <property type="molecule type" value="Genomic_DNA"/>
</dbReference>
<dbReference type="NCBIfam" id="TIGR00765">
    <property type="entry name" value="yihY_not_rbn"/>
    <property type="match status" value="1"/>
</dbReference>
<feature type="transmembrane region" description="Helical" evidence="6">
    <location>
        <begin position="35"/>
        <end position="55"/>
    </location>
</feature>
<feature type="transmembrane region" description="Helical" evidence="6">
    <location>
        <begin position="244"/>
        <end position="264"/>
    </location>
</feature>
<evidence type="ECO:0000313" key="8">
    <source>
        <dbReference type="Proteomes" id="UP000823842"/>
    </source>
</evidence>
<evidence type="ECO:0000256" key="6">
    <source>
        <dbReference type="SAM" id="Phobius"/>
    </source>
</evidence>
<organism evidence="7 8">
    <name type="scientific">Candidatus Blautia faecavium</name>
    <dbReference type="NCBI Taxonomy" id="2838487"/>
    <lineage>
        <taxon>Bacteria</taxon>
        <taxon>Bacillati</taxon>
        <taxon>Bacillota</taxon>
        <taxon>Clostridia</taxon>
        <taxon>Lachnospirales</taxon>
        <taxon>Lachnospiraceae</taxon>
        <taxon>Blautia</taxon>
    </lineage>
</organism>
<keyword evidence="4 6" id="KW-1133">Transmembrane helix</keyword>
<keyword evidence="5 6" id="KW-0472">Membrane</keyword>
<dbReference type="PIRSF" id="PIRSF035875">
    <property type="entry name" value="RNase_BN"/>
    <property type="match status" value="1"/>
</dbReference>
<feature type="transmembrane region" description="Helical" evidence="6">
    <location>
        <begin position="177"/>
        <end position="199"/>
    </location>
</feature>
<reference evidence="7" key="2">
    <citation type="submission" date="2021-04" db="EMBL/GenBank/DDBJ databases">
        <authorList>
            <person name="Gilroy R."/>
        </authorList>
    </citation>
    <scope>NUCLEOTIDE SEQUENCE</scope>
    <source>
        <strain evidence="7">ChiSjej1B19-5720</strain>
    </source>
</reference>
<feature type="transmembrane region" description="Helical" evidence="6">
    <location>
        <begin position="211"/>
        <end position="232"/>
    </location>
</feature>
<accession>A0A9D2RYA5</accession>
<reference evidence="7" key="1">
    <citation type="journal article" date="2021" name="PeerJ">
        <title>Extensive microbial diversity within the chicken gut microbiome revealed by metagenomics and culture.</title>
        <authorList>
            <person name="Gilroy R."/>
            <person name="Ravi A."/>
            <person name="Getino M."/>
            <person name="Pursley I."/>
            <person name="Horton D.L."/>
            <person name="Alikhan N.F."/>
            <person name="Baker D."/>
            <person name="Gharbi K."/>
            <person name="Hall N."/>
            <person name="Watson M."/>
            <person name="Adriaenssens E.M."/>
            <person name="Foster-Nyarko E."/>
            <person name="Jarju S."/>
            <person name="Secka A."/>
            <person name="Antonio M."/>
            <person name="Oren A."/>
            <person name="Chaudhuri R.R."/>
            <person name="La Ragione R."/>
            <person name="Hildebrand F."/>
            <person name="Pallen M.J."/>
        </authorList>
    </citation>
    <scope>NUCLEOTIDE SEQUENCE</scope>
    <source>
        <strain evidence="7">ChiSjej1B19-5720</strain>
    </source>
</reference>
<dbReference type="PANTHER" id="PTHR30213:SF0">
    <property type="entry name" value="UPF0761 MEMBRANE PROTEIN YIHY"/>
    <property type="match status" value="1"/>
</dbReference>
<comment type="subcellular location">
    <subcellularLocation>
        <location evidence="1">Cell membrane</location>
        <topology evidence="1">Multi-pass membrane protein</topology>
    </subcellularLocation>
</comment>
<dbReference type="Proteomes" id="UP000823842">
    <property type="component" value="Unassembled WGS sequence"/>
</dbReference>
<name>A0A9D2RYA5_9FIRM</name>
<evidence type="ECO:0000256" key="4">
    <source>
        <dbReference type="ARBA" id="ARBA00022989"/>
    </source>
</evidence>
<evidence type="ECO:0000256" key="5">
    <source>
        <dbReference type="ARBA" id="ARBA00023136"/>
    </source>
</evidence>
<evidence type="ECO:0000256" key="2">
    <source>
        <dbReference type="ARBA" id="ARBA00022475"/>
    </source>
</evidence>
<sequence length="298" mass="33654">MFLGKIKENSAVKMAKGFLNRIKEDHVGAYAAQTAYFLIMSFIPLVLFLATAVRYTPLTYTLIRQVIIGIVPENLQAFVLRIVADIFTQSSAILPITGIVALWSAGKGMQSLINGLNTIYHVHETRGWLVKRIYSVLYTLLFVVALLVSLLALVLGNRIQAAAAGYIPWLGRVIGRIISARTFLVFFVLLMIFTVLYKVLPNRKATIKSQLPGAMITAVAWSLFSYFFSIYFEVSSNFTRTYGNLAAVLMVMLWLYVCMNLLLYGAEINAYFEKQFRQARESVKELLARDKEEETDDK</sequence>
<comment type="caution">
    <text evidence="7">The sequence shown here is derived from an EMBL/GenBank/DDBJ whole genome shotgun (WGS) entry which is preliminary data.</text>
</comment>
<dbReference type="InterPro" id="IPR017039">
    <property type="entry name" value="Virul_fac_BrkB"/>
</dbReference>
<evidence type="ECO:0000313" key="7">
    <source>
        <dbReference type="EMBL" id="HJB30389.1"/>
    </source>
</evidence>
<dbReference type="Pfam" id="PF03631">
    <property type="entry name" value="Virul_fac_BrkB"/>
    <property type="match status" value="1"/>
</dbReference>
<dbReference type="GO" id="GO:0005886">
    <property type="term" value="C:plasma membrane"/>
    <property type="evidence" value="ECO:0007669"/>
    <property type="project" value="UniProtKB-SubCell"/>
</dbReference>
<evidence type="ECO:0000256" key="3">
    <source>
        <dbReference type="ARBA" id="ARBA00022692"/>
    </source>
</evidence>
<dbReference type="PANTHER" id="PTHR30213">
    <property type="entry name" value="INNER MEMBRANE PROTEIN YHJD"/>
    <property type="match status" value="1"/>
</dbReference>
<feature type="transmembrane region" description="Helical" evidence="6">
    <location>
        <begin position="136"/>
        <end position="157"/>
    </location>
</feature>
<dbReference type="AlphaFoldDB" id="A0A9D2RYA5"/>
<keyword evidence="3 6" id="KW-0812">Transmembrane</keyword>
<protein>
    <submittedName>
        <fullName evidence="7">YihY/virulence factor BrkB family protein</fullName>
    </submittedName>
</protein>
<keyword evidence="2" id="KW-1003">Cell membrane</keyword>
<proteinExistence type="predicted"/>